<sequence>MSKSKGKAPQTQASGLYKPESIKDVAESLNITNLSDAIASALASDVEYRIHQVVDEAARFTRHARRTMMTTSDIDQALRVLNIEPLYGHSPHNPPTFKRALPYPQSQAAGTVYFVEDEEIDFDRVLREDKIPLPKPANWTAHWLAVEGVQPLIPENPPAIPRDEPDLASAKLTTPPRAGPQLPPTPSSPGRSGNYGAKKPNQLLVKQVLSRELQLYYTRLTSTLLPPRDESMRTAALTSLRSDAGLQTLLPYLVKWVGDGVVGVLREAGSLSEVDGKVLEILLDVIGALLDNKTLFVEPYLHQLLPPLLSILLYGNLHPTNSTQLRTAASQVLSHLLTQHSTTYPSLSPRIMKTLLVALISPGKGKGTREGAVRGLIGVGKEAVRKGLLEGGGAKLIGSECSSGEASPVVGAVLDALRLLAPSSAQPRPLSPQNQEDVSVMTSLAALLGPFFAARVAPDGEWGRTILTVQTTAGP</sequence>
<dbReference type="OrthoDB" id="361039at2759"/>
<dbReference type="Gene3D" id="1.10.20.10">
    <property type="entry name" value="Histone, subunit A"/>
    <property type="match status" value="1"/>
</dbReference>
<evidence type="ECO:0000313" key="11">
    <source>
        <dbReference type="Proteomes" id="UP000053477"/>
    </source>
</evidence>
<evidence type="ECO:0000256" key="4">
    <source>
        <dbReference type="ARBA" id="ARBA00023163"/>
    </source>
</evidence>
<proteinExistence type="inferred from homology"/>
<dbReference type="CDD" id="cd22931">
    <property type="entry name" value="HFD_TAF6"/>
    <property type="match status" value="1"/>
</dbReference>
<comment type="similarity">
    <text evidence="2">Belongs to the TAF6 family.</text>
</comment>
<accession>A0A0H2RAZ7</accession>
<dbReference type="InterPro" id="IPR009072">
    <property type="entry name" value="Histone-fold"/>
</dbReference>
<dbReference type="Pfam" id="PF02969">
    <property type="entry name" value="TAF"/>
    <property type="match status" value="1"/>
</dbReference>
<dbReference type="InterPro" id="IPR016024">
    <property type="entry name" value="ARM-type_fold"/>
</dbReference>
<feature type="region of interest" description="Disordered" evidence="8">
    <location>
        <begin position="154"/>
        <end position="198"/>
    </location>
</feature>
<dbReference type="Gene3D" id="1.25.40.770">
    <property type="entry name" value="TAF6, C-terminal HEAT repeat domain"/>
    <property type="match status" value="1"/>
</dbReference>
<dbReference type="InParanoid" id="A0A0H2RAZ7"/>
<keyword evidence="3" id="KW-0805">Transcription regulation</keyword>
<name>A0A0H2RAZ7_9AGAM</name>
<feature type="compositionally biased region" description="Pro residues" evidence="8">
    <location>
        <begin position="177"/>
        <end position="187"/>
    </location>
</feature>
<evidence type="ECO:0000256" key="8">
    <source>
        <dbReference type="SAM" id="MobiDB-lite"/>
    </source>
</evidence>
<organism evidence="10 11">
    <name type="scientific">Schizopora paradoxa</name>
    <dbReference type="NCBI Taxonomy" id="27342"/>
    <lineage>
        <taxon>Eukaryota</taxon>
        <taxon>Fungi</taxon>
        <taxon>Dikarya</taxon>
        <taxon>Basidiomycota</taxon>
        <taxon>Agaricomycotina</taxon>
        <taxon>Agaricomycetes</taxon>
        <taxon>Hymenochaetales</taxon>
        <taxon>Schizoporaceae</taxon>
        <taxon>Schizopora</taxon>
    </lineage>
</organism>
<dbReference type="Proteomes" id="UP000053477">
    <property type="component" value="Unassembled WGS sequence"/>
</dbReference>
<dbReference type="FunCoup" id="A0A0H2RAZ7">
    <property type="interactions" value="475"/>
</dbReference>
<dbReference type="GO" id="GO:0003713">
    <property type="term" value="F:transcription coactivator activity"/>
    <property type="evidence" value="ECO:0007669"/>
    <property type="project" value="TreeGrafter"/>
</dbReference>
<gene>
    <name evidence="10" type="ORF">SCHPADRAFT_604842</name>
</gene>
<keyword evidence="4" id="KW-0804">Transcription</keyword>
<dbReference type="Pfam" id="PF07571">
    <property type="entry name" value="TAF6_C"/>
    <property type="match status" value="1"/>
</dbReference>
<dbReference type="InterPro" id="IPR037796">
    <property type="entry name" value="TAF6"/>
</dbReference>
<keyword evidence="5" id="KW-0539">Nucleus</keyword>
<dbReference type="InterPro" id="IPR011442">
    <property type="entry name" value="TAF6_C"/>
</dbReference>
<dbReference type="GO" id="GO:0046982">
    <property type="term" value="F:protein heterodimerization activity"/>
    <property type="evidence" value="ECO:0007669"/>
    <property type="project" value="InterPro"/>
</dbReference>
<dbReference type="CDD" id="cd08050">
    <property type="entry name" value="TAF6C"/>
    <property type="match status" value="1"/>
</dbReference>
<evidence type="ECO:0000259" key="9">
    <source>
        <dbReference type="SMART" id="SM00803"/>
    </source>
</evidence>
<dbReference type="PANTHER" id="PTHR10221">
    <property type="entry name" value="TRANSCRIPTION INITIATION FACTOR TFIID SUBUNIT 6"/>
    <property type="match status" value="1"/>
</dbReference>
<evidence type="ECO:0000256" key="6">
    <source>
        <dbReference type="ARBA" id="ARBA00076308"/>
    </source>
</evidence>
<evidence type="ECO:0000256" key="5">
    <source>
        <dbReference type="ARBA" id="ARBA00023242"/>
    </source>
</evidence>
<feature type="domain" description="TATA box binding protein associated factor (TAF) histone-like fold" evidence="9">
    <location>
        <begin position="16"/>
        <end position="79"/>
    </location>
</feature>
<comment type="subcellular location">
    <subcellularLocation>
        <location evidence="1">Nucleus</location>
    </subcellularLocation>
</comment>
<dbReference type="PANTHER" id="PTHR10221:SF9">
    <property type="entry name" value="TRANSCRIPTION INITIATION FACTOR TFIID SUBUNIT 6"/>
    <property type="match status" value="1"/>
</dbReference>
<dbReference type="AlphaFoldDB" id="A0A0H2RAZ7"/>
<evidence type="ECO:0000256" key="7">
    <source>
        <dbReference type="ARBA" id="ARBA00093655"/>
    </source>
</evidence>
<dbReference type="SMART" id="SM00803">
    <property type="entry name" value="TAF"/>
    <property type="match status" value="1"/>
</dbReference>
<dbReference type="SUPFAM" id="SSF48371">
    <property type="entry name" value="ARM repeat"/>
    <property type="match status" value="1"/>
</dbReference>
<protein>
    <recommendedName>
        <fullName evidence="6">TBP-associated factor 6</fullName>
    </recommendedName>
    <alternativeName>
        <fullName evidence="7">Transcription initiation factor TFIID subunit 6</fullName>
    </alternativeName>
</protein>
<dbReference type="GO" id="GO:0006325">
    <property type="term" value="P:chromatin organization"/>
    <property type="evidence" value="ECO:0007669"/>
    <property type="project" value="UniProtKB-ARBA"/>
</dbReference>
<keyword evidence="11" id="KW-1185">Reference proteome</keyword>
<dbReference type="InterPro" id="IPR046344">
    <property type="entry name" value="TAF6_C_sf"/>
</dbReference>
<evidence type="ECO:0000256" key="2">
    <source>
        <dbReference type="ARBA" id="ARBA00007688"/>
    </source>
</evidence>
<dbReference type="EMBL" id="KQ086087">
    <property type="protein sequence ID" value="KLO08552.1"/>
    <property type="molecule type" value="Genomic_DNA"/>
</dbReference>
<evidence type="ECO:0000256" key="1">
    <source>
        <dbReference type="ARBA" id="ARBA00004123"/>
    </source>
</evidence>
<evidence type="ECO:0000313" key="10">
    <source>
        <dbReference type="EMBL" id="KLO08552.1"/>
    </source>
</evidence>
<dbReference type="FunFam" id="1.10.20.10:FF:000033">
    <property type="entry name" value="Transcription initiation factor TFIID complex subunit"/>
    <property type="match status" value="1"/>
</dbReference>
<dbReference type="InterPro" id="IPR004823">
    <property type="entry name" value="TAF_TATA-bd_Histone-like_dom"/>
</dbReference>
<dbReference type="SUPFAM" id="SSF47113">
    <property type="entry name" value="Histone-fold"/>
    <property type="match status" value="1"/>
</dbReference>
<reference evidence="10 11" key="1">
    <citation type="submission" date="2015-04" db="EMBL/GenBank/DDBJ databases">
        <title>Complete genome sequence of Schizopora paradoxa KUC8140, a cosmopolitan wood degrader in East Asia.</title>
        <authorList>
            <consortium name="DOE Joint Genome Institute"/>
            <person name="Min B."/>
            <person name="Park H."/>
            <person name="Jang Y."/>
            <person name="Kim J.-J."/>
            <person name="Kim K.H."/>
            <person name="Pangilinan J."/>
            <person name="Lipzen A."/>
            <person name="Riley R."/>
            <person name="Grigoriev I.V."/>
            <person name="Spatafora J.W."/>
            <person name="Choi I.-G."/>
        </authorList>
    </citation>
    <scope>NUCLEOTIDE SEQUENCE [LARGE SCALE GENOMIC DNA]</scope>
    <source>
        <strain evidence="10 11">KUC8140</strain>
    </source>
</reference>
<dbReference type="GO" id="GO:0005669">
    <property type="term" value="C:transcription factor TFIID complex"/>
    <property type="evidence" value="ECO:0007669"/>
    <property type="project" value="InterPro"/>
</dbReference>
<dbReference type="GO" id="GO:0051123">
    <property type="term" value="P:RNA polymerase II preinitiation complex assembly"/>
    <property type="evidence" value="ECO:0007669"/>
    <property type="project" value="TreeGrafter"/>
</dbReference>
<dbReference type="GO" id="GO:0016251">
    <property type="term" value="F:RNA polymerase II general transcription initiation factor activity"/>
    <property type="evidence" value="ECO:0007669"/>
    <property type="project" value="InterPro"/>
</dbReference>
<evidence type="ECO:0000256" key="3">
    <source>
        <dbReference type="ARBA" id="ARBA00023015"/>
    </source>
</evidence>
<dbReference type="STRING" id="27342.A0A0H2RAZ7"/>
<dbReference type="GO" id="GO:0046695">
    <property type="term" value="C:SLIK (SAGA-like) complex"/>
    <property type="evidence" value="ECO:0007669"/>
    <property type="project" value="InterPro"/>
</dbReference>
<dbReference type="GO" id="GO:0000124">
    <property type="term" value="C:SAGA complex"/>
    <property type="evidence" value="ECO:0007669"/>
    <property type="project" value="InterPro"/>
</dbReference>